<protein>
    <submittedName>
        <fullName evidence="2">Uncharacterized protein</fullName>
    </submittedName>
</protein>
<keyword evidence="1" id="KW-0812">Transmembrane</keyword>
<organism evidence="2 3">
    <name type="scientific">Ornithinibacillus hominis</name>
    <dbReference type="NCBI Taxonomy" id="2763055"/>
    <lineage>
        <taxon>Bacteria</taxon>
        <taxon>Bacillati</taxon>
        <taxon>Bacillota</taxon>
        <taxon>Bacilli</taxon>
        <taxon>Bacillales</taxon>
        <taxon>Bacillaceae</taxon>
        <taxon>Ornithinibacillus</taxon>
    </lineage>
</organism>
<evidence type="ECO:0000313" key="2">
    <source>
        <dbReference type="EMBL" id="MBC5636240.1"/>
    </source>
</evidence>
<keyword evidence="1" id="KW-0472">Membrane</keyword>
<accession>A0A923L4B8</accession>
<evidence type="ECO:0000313" key="3">
    <source>
        <dbReference type="Proteomes" id="UP000637359"/>
    </source>
</evidence>
<dbReference type="EMBL" id="JACOOL010000003">
    <property type="protein sequence ID" value="MBC5636240.1"/>
    <property type="molecule type" value="Genomic_DNA"/>
</dbReference>
<sequence>MKQKANYPKVASDMFMALSSWTFALLGVMLIVQIIKGISLYMNGNELDTYYNAVFVAAGIYMFVIGILTTFFLAYYVENGVTRKDYYKGALLSSIGLSFMIPIITLVISSFLQFLLTRMDIFTFKAAEFNTSALDVEAHIVSDIVLTFILSPYVDPSSNWFLSILVYAINIFFYYLIGWLIGTGFYRFNTIIGLGTVFIGLVIMIIKDSLLRTSLELPIPDRIITTDFIPASMSEIGLIVSGLVLIILIRYFTKNASVKI</sequence>
<feature type="transmembrane region" description="Helical" evidence="1">
    <location>
        <begin position="236"/>
        <end position="253"/>
    </location>
</feature>
<evidence type="ECO:0000256" key="1">
    <source>
        <dbReference type="SAM" id="Phobius"/>
    </source>
</evidence>
<feature type="transmembrane region" description="Helical" evidence="1">
    <location>
        <begin position="188"/>
        <end position="206"/>
    </location>
</feature>
<dbReference type="AlphaFoldDB" id="A0A923L4B8"/>
<feature type="transmembrane region" description="Helical" evidence="1">
    <location>
        <begin position="54"/>
        <end position="77"/>
    </location>
</feature>
<comment type="caution">
    <text evidence="2">The sequence shown here is derived from an EMBL/GenBank/DDBJ whole genome shotgun (WGS) entry which is preliminary data.</text>
</comment>
<feature type="transmembrane region" description="Helical" evidence="1">
    <location>
        <begin position="160"/>
        <end position="181"/>
    </location>
</feature>
<reference evidence="2" key="1">
    <citation type="submission" date="2020-08" db="EMBL/GenBank/DDBJ databases">
        <title>Genome public.</title>
        <authorList>
            <person name="Liu C."/>
            <person name="Sun Q."/>
        </authorList>
    </citation>
    <scope>NUCLEOTIDE SEQUENCE</scope>
    <source>
        <strain evidence="2">BX22</strain>
    </source>
</reference>
<gene>
    <name evidence="2" type="ORF">H8S33_05280</name>
</gene>
<dbReference type="Proteomes" id="UP000637359">
    <property type="component" value="Unassembled WGS sequence"/>
</dbReference>
<keyword evidence="1" id="KW-1133">Transmembrane helix</keyword>
<dbReference type="RefSeq" id="WP_186868955.1">
    <property type="nucleotide sequence ID" value="NZ_JACOOL010000003.1"/>
</dbReference>
<feature type="transmembrane region" description="Helical" evidence="1">
    <location>
        <begin position="21"/>
        <end position="42"/>
    </location>
</feature>
<name>A0A923L4B8_9BACI</name>
<keyword evidence="3" id="KW-1185">Reference proteome</keyword>
<proteinExistence type="predicted"/>
<feature type="transmembrane region" description="Helical" evidence="1">
    <location>
        <begin position="89"/>
        <end position="116"/>
    </location>
</feature>